<accession>A0A1M2W499</accession>
<evidence type="ECO:0000313" key="2">
    <source>
        <dbReference type="EMBL" id="OJT14636.1"/>
    </source>
</evidence>
<comment type="caution">
    <text evidence="2">The sequence shown here is derived from an EMBL/GenBank/DDBJ whole genome shotgun (WGS) entry which is preliminary data.</text>
</comment>
<feature type="region of interest" description="Disordered" evidence="1">
    <location>
        <begin position="214"/>
        <end position="249"/>
    </location>
</feature>
<name>A0A1M2W499_TRAPU</name>
<evidence type="ECO:0000313" key="3">
    <source>
        <dbReference type="Proteomes" id="UP000184267"/>
    </source>
</evidence>
<dbReference type="EMBL" id="MNAD01000272">
    <property type="protein sequence ID" value="OJT14636.1"/>
    <property type="molecule type" value="Genomic_DNA"/>
</dbReference>
<proteinExistence type="predicted"/>
<dbReference type="Proteomes" id="UP000184267">
    <property type="component" value="Unassembled WGS sequence"/>
</dbReference>
<protein>
    <submittedName>
        <fullName evidence="2">Uncharacterized protein</fullName>
    </submittedName>
</protein>
<gene>
    <name evidence="2" type="ORF">TRAPUB_8811</name>
</gene>
<organism evidence="2 3">
    <name type="scientific">Trametes pubescens</name>
    <name type="common">White-rot fungus</name>
    <dbReference type="NCBI Taxonomy" id="154538"/>
    <lineage>
        <taxon>Eukaryota</taxon>
        <taxon>Fungi</taxon>
        <taxon>Dikarya</taxon>
        <taxon>Basidiomycota</taxon>
        <taxon>Agaricomycotina</taxon>
        <taxon>Agaricomycetes</taxon>
        <taxon>Polyporales</taxon>
        <taxon>Polyporaceae</taxon>
        <taxon>Trametes</taxon>
    </lineage>
</organism>
<keyword evidence="3" id="KW-1185">Reference proteome</keyword>
<evidence type="ECO:0000256" key="1">
    <source>
        <dbReference type="SAM" id="MobiDB-lite"/>
    </source>
</evidence>
<sequence>MEAIHASWSSIVRDDQAQLAPTYATSRPSEQYAAYARVQHCTSYGPWHLEMTFQQTYSDVVHSDAVPLSAGSPSSSESSITTFDASSRSSPLVNMGFWHTAAAPASGPAPVQFSTHQRQVASVLSTGFPSIPDQLASTRTGLYTSQADLYDQSFSGDAHEASSEQGWQMPNHVTGVLTPEEPAGLDYSDADRYLQDAHDLDFAASHAQGYEARFVSNTDQRQAPGIPVRRQREHSFATSESPSPHDLHARAPSRLLHSAAHIQNQGTDRAPSARTERDDNLRAHQTLPVHPAQIAYSQGAIRPRTITDGTLITAYPATLHLDSASAVSSFYERGYGDTGRAISCCDPEHRPLANASLSDAFAQDTSVQRSNVTHLEAVNLDADIVWARKHGKPEVVDE</sequence>
<dbReference type="AlphaFoldDB" id="A0A1M2W499"/>
<reference evidence="2 3" key="1">
    <citation type="submission" date="2016-10" db="EMBL/GenBank/DDBJ databases">
        <title>Genome sequence of the basidiomycete white-rot fungus Trametes pubescens.</title>
        <authorList>
            <person name="Makela M.R."/>
            <person name="Granchi Z."/>
            <person name="Peng M."/>
            <person name="De Vries R.P."/>
            <person name="Grigoriev I."/>
            <person name="Riley R."/>
            <person name="Hilden K."/>
        </authorList>
    </citation>
    <scope>NUCLEOTIDE SEQUENCE [LARGE SCALE GENOMIC DNA]</scope>
    <source>
        <strain evidence="2 3">FBCC735</strain>
    </source>
</reference>